<feature type="compositionally biased region" description="Basic and acidic residues" evidence="1">
    <location>
        <begin position="227"/>
        <end position="238"/>
    </location>
</feature>
<evidence type="ECO:0000313" key="4">
    <source>
        <dbReference type="Proteomes" id="UP000187406"/>
    </source>
</evidence>
<evidence type="ECO:0000256" key="1">
    <source>
        <dbReference type="SAM" id="MobiDB-lite"/>
    </source>
</evidence>
<feature type="compositionally biased region" description="Basic and acidic residues" evidence="1">
    <location>
        <begin position="182"/>
        <end position="191"/>
    </location>
</feature>
<feature type="compositionally biased region" description="Basic and acidic residues" evidence="1">
    <location>
        <begin position="125"/>
        <end position="134"/>
    </location>
</feature>
<dbReference type="PANTHER" id="PTHR46325:SF39">
    <property type="entry name" value="CRIB DOMAIN-CONTAINING PROTEIN RIC8"/>
    <property type="match status" value="1"/>
</dbReference>
<feature type="compositionally biased region" description="Polar residues" evidence="1">
    <location>
        <begin position="212"/>
        <end position="225"/>
    </location>
</feature>
<dbReference type="PANTHER" id="PTHR46325">
    <property type="entry name" value="CRIB DOMAIN-CONTAINING PROTEIN RIC8"/>
    <property type="match status" value="1"/>
</dbReference>
<evidence type="ECO:0000313" key="3">
    <source>
        <dbReference type="EMBL" id="GAV84543.1"/>
    </source>
</evidence>
<dbReference type="STRING" id="3775.A0A1Q3CWV2"/>
<protein>
    <submittedName>
        <fullName evidence="3">PBD domain-containing protein</fullName>
    </submittedName>
</protein>
<dbReference type="Proteomes" id="UP000187406">
    <property type="component" value="Unassembled WGS sequence"/>
</dbReference>
<dbReference type="Gene3D" id="3.90.810.10">
    <property type="entry name" value="CRIB domain"/>
    <property type="match status" value="1"/>
</dbReference>
<dbReference type="InterPro" id="IPR000095">
    <property type="entry name" value="CRIB_dom"/>
</dbReference>
<dbReference type="EMBL" id="BDDD01003257">
    <property type="protein sequence ID" value="GAV84543.1"/>
    <property type="molecule type" value="Genomic_DNA"/>
</dbReference>
<proteinExistence type="predicted"/>
<dbReference type="InterPro" id="IPR036936">
    <property type="entry name" value="CRIB_dom_sf"/>
</dbReference>
<dbReference type="CDD" id="cd00132">
    <property type="entry name" value="CRIB"/>
    <property type="match status" value="1"/>
</dbReference>
<dbReference type="FunCoup" id="A0A1Q3CWV2">
    <property type="interactions" value="73"/>
</dbReference>
<feature type="compositionally biased region" description="Basic and acidic residues" evidence="1">
    <location>
        <begin position="77"/>
        <end position="92"/>
    </location>
</feature>
<keyword evidence="4" id="KW-1185">Reference proteome</keyword>
<organism evidence="3 4">
    <name type="scientific">Cephalotus follicularis</name>
    <name type="common">Albany pitcher plant</name>
    <dbReference type="NCBI Taxonomy" id="3775"/>
    <lineage>
        <taxon>Eukaryota</taxon>
        <taxon>Viridiplantae</taxon>
        <taxon>Streptophyta</taxon>
        <taxon>Embryophyta</taxon>
        <taxon>Tracheophyta</taxon>
        <taxon>Spermatophyta</taxon>
        <taxon>Magnoliopsida</taxon>
        <taxon>eudicotyledons</taxon>
        <taxon>Gunneridae</taxon>
        <taxon>Pentapetalae</taxon>
        <taxon>rosids</taxon>
        <taxon>fabids</taxon>
        <taxon>Oxalidales</taxon>
        <taxon>Cephalotaceae</taxon>
        <taxon>Cephalotus</taxon>
    </lineage>
</organism>
<feature type="region of interest" description="Disordered" evidence="1">
    <location>
        <begin position="44"/>
        <end position="238"/>
    </location>
</feature>
<accession>A0A1Q3CWV2</accession>
<reference evidence="4" key="1">
    <citation type="submission" date="2016-04" db="EMBL/GenBank/DDBJ databases">
        <title>Cephalotus genome sequencing.</title>
        <authorList>
            <person name="Fukushima K."/>
            <person name="Hasebe M."/>
            <person name="Fang X."/>
        </authorList>
    </citation>
    <scope>NUCLEOTIDE SEQUENCE [LARGE SCALE GENOMIC DNA]</scope>
    <source>
        <strain evidence="4">cv. St1</strain>
    </source>
</reference>
<feature type="domain" description="CRIB" evidence="2">
    <location>
        <begin position="31"/>
        <end position="44"/>
    </location>
</feature>
<gene>
    <name evidence="3" type="ORF">CFOL_v3_27987</name>
</gene>
<dbReference type="PROSITE" id="PS50108">
    <property type="entry name" value="CRIB"/>
    <property type="match status" value="1"/>
</dbReference>
<dbReference type="AlphaFoldDB" id="A0A1Q3CWV2"/>
<name>A0A1Q3CWV2_CEPFO</name>
<dbReference type="FunFam" id="3.90.810.10:FF:000029">
    <property type="entry name" value="Elongation factor Ts, mitochondrial"/>
    <property type="match status" value="1"/>
</dbReference>
<dbReference type="Pfam" id="PF00786">
    <property type="entry name" value="PBD"/>
    <property type="match status" value="1"/>
</dbReference>
<dbReference type="SMART" id="SM00285">
    <property type="entry name" value="PBD"/>
    <property type="match status" value="1"/>
</dbReference>
<dbReference type="InParanoid" id="A0A1Q3CWV2"/>
<dbReference type="OrthoDB" id="4206278at2759"/>
<comment type="caution">
    <text evidence="3">The sequence shown here is derived from an EMBL/GenBank/DDBJ whole genome shotgun (WGS) entry which is preliminary data.</text>
</comment>
<sequence>MSNNTKMKGLLKGLRYISQIFDNEKEPEIQIGYPTDVKHVAHIGWDGPSVNPPPSWMSEFKSPPGFSSAPLSFNGESKNDNQVKWVSEDSSRKVGRAPVSPGRNLPELPKSSRRQSSTGSSAKSPTREKSEKSRQTRKYSKSSNKDISDSSIPTRKPKDPIQGSDMPTVFDISKTSQRKKSKDSPFDDSSSKLRNRTLSSEGDAGFEYESISKANNSDLYQSFNSLEDGRDQEVTGIS</sequence>
<evidence type="ECO:0000259" key="2">
    <source>
        <dbReference type="PROSITE" id="PS50108"/>
    </source>
</evidence>
<feature type="compositionally biased region" description="Low complexity" evidence="1">
    <location>
        <begin position="114"/>
        <end position="124"/>
    </location>
</feature>